<gene>
    <name evidence="2" type="ORF">Cph01nite_34210</name>
</gene>
<proteinExistence type="predicted"/>
<feature type="compositionally biased region" description="Gly residues" evidence="1">
    <location>
        <begin position="43"/>
        <end position="52"/>
    </location>
</feature>
<organism evidence="2 3">
    <name type="scientific">Cellulomonas phragmiteti</name>
    <dbReference type="NCBI Taxonomy" id="478780"/>
    <lineage>
        <taxon>Bacteria</taxon>
        <taxon>Bacillati</taxon>
        <taxon>Actinomycetota</taxon>
        <taxon>Actinomycetes</taxon>
        <taxon>Micrococcales</taxon>
        <taxon>Cellulomonadaceae</taxon>
        <taxon>Cellulomonas</taxon>
    </lineage>
</organism>
<dbReference type="RefSeq" id="WP_203675986.1">
    <property type="nucleotide sequence ID" value="NZ_BONP01000032.1"/>
</dbReference>
<reference evidence="2 3" key="1">
    <citation type="submission" date="2021-01" db="EMBL/GenBank/DDBJ databases">
        <title>Whole genome shotgun sequence of Cellulomonas phragmiteti NBRC 110785.</title>
        <authorList>
            <person name="Komaki H."/>
            <person name="Tamura T."/>
        </authorList>
    </citation>
    <scope>NUCLEOTIDE SEQUENCE [LARGE SCALE GENOMIC DNA]</scope>
    <source>
        <strain evidence="2 3">NBRC 110785</strain>
    </source>
</reference>
<feature type="compositionally biased region" description="Acidic residues" evidence="1">
    <location>
        <begin position="10"/>
        <end position="22"/>
    </location>
</feature>
<feature type="region of interest" description="Disordered" evidence="1">
    <location>
        <begin position="1"/>
        <end position="52"/>
    </location>
</feature>
<evidence type="ECO:0000313" key="2">
    <source>
        <dbReference type="EMBL" id="GIG41659.1"/>
    </source>
</evidence>
<comment type="caution">
    <text evidence="2">The sequence shown here is derived from an EMBL/GenBank/DDBJ whole genome shotgun (WGS) entry which is preliminary data.</text>
</comment>
<evidence type="ECO:0000313" key="3">
    <source>
        <dbReference type="Proteomes" id="UP000614741"/>
    </source>
</evidence>
<protein>
    <submittedName>
        <fullName evidence="2">Uncharacterized protein</fullName>
    </submittedName>
</protein>
<sequence length="52" mass="5089">MSAHPTGPDPDQDLPEGVDEGTPDVLAKIVDPVPSGDDDGHGADGAGDGVVP</sequence>
<dbReference type="EMBL" id="BONP01000032">
    <property type="protein sequence ID" value="GIG41659.1"/>
    <property type="molecule type" value="Genomic_DNA"/>
</dbReference>
<accession>A0ABQ4DQQ5</accession>
<name>A0ABQ4DQQ5_9CELL</name>
<dbReference type="Proteomes" id="UP000614741">
    <property type="component" value="Unassembled WGS sequence"/>
</dbReference>
<keyword evidence="3" id="KW-1185">Reference proteome</keyword>
<evidence type="ECO:0000256" key="1">
    <source>
        <dbReference type="SAM" id="MobiDB-lite"/>
    </source>
</evidence>